<reference evidence="9 10" key="1">
    <citation type="submission" date="2020-06" db="EMBL/GenBank/DDBJ databases">
        <title>Transcriptomic and genomic resources for Thalictrum thalictroides and T. hernandezii: Facilitating candidate gene discovery in an emerging model plant lineage.</title>
        <authorList>
            <person name="Arias T."/>
            <person name="Riano-Pachon D.M."/>
            <person name="Di Stilio V.S."/>
        </authorList>
    </citation>
    <scope>NUCLEOTIDE SEQUENCE [LARGE SCALE GENOMIC DNA]</scope>
    <source>
        <strain evidence="10">cv. WT478/WT964</strain>
        <tissue evidence="9">Leaves</tissue>
    </source>
</reference>
<dbReference type="Proteomes" id="UP000554482">
    <property type="component" value="Unassembled WGS sequence"/>
</dbReference>
<keyword evidence="4" id="KW-0677">Repeat</keyword>
<feature type="transmembrane region" description="Helical" evidence="8">
    <location>
        <begin position="134"/>
        <end position="161"/>
    </location>
</feature>
<dbReference type="EMBL" id="JABWDY010031752">
    <property type="protein sequence ID" value="KAF5184690.1"/>
    <property type="molecule type" value="Genomic_DNA"/>
</dbReference>
<protein>
    <submittedName>
        <fullName evidence="9">Aquaporin tip1-1</fullName>
    </submittedName>
</protein>
<sequence length="189" mass="19781">MSTRRYAFGRGEDMTHPDSIRATLAEFVSTFIFVFAGEGTALALVKMYSSGSTMGASGLVALALAHAFSLFVAVAVSLNISGGHVNPAVTFGALVGGRITFLNSIMYWLAQLLGAVVASLFLRFTTNDMRPSGFIVGPGIGVGHALVLEVVMTFGLVYTVYATAIDPKRGSLGTIAPLAIGSVNRLCVR</sequence>
<feature type="transmembrane region" description="Helical" evidence="8">
    <location>
        <begin position="20"/>
        <end position="45"/>
    </location>
</feature>
<name>A0A7J6VKP2_THATH</name>
<keyword evidence="6 8" id="KW-0472">Membrane</keyword>
<dbReference type="Pfam" id="PF00230">
    <property type="entry name" value="MIP"/>
    <property type="match status" value="1"/>
</dbReference>
<dbReference type="PANTHER" id="PTHR45665">
    <property type="entry name" value="AQUAPORIN-8"/>
    <property type="match status" value="1"/>
</dbReference>
<dbReference type="PANTHER" id="PTHR45665:SF9">
    <property type="entry name" value="AQUAPORIN-8"/>
    <property type="match status" value="1"/>
</dbReference>
<keyword evidence="2 7" id="KW-0813">Transport</keyword>
<dbReference type="InterPro" id="IPR000425">
    <property type="entry name" value="MIP"/>
</dbReference>
<dbReference type="AlphaFoldDB" id="A0A7J6VKP2"/>
<evidence type="ECO:0000313" key="10">
    <source>
        <dbReference type="Proteomes" id="UP000554482"/>
    </source>
</evidence>
<keyword evidence="3 7" id="KW-0812">Transmembrane</keyword>
<evidence type="ECO:0000256" key="3">
    <source>
        <dbReference type="ARBA" id="ARBA00022692"/>
    </source>
</evidence>
<dbReference type="InterPro" id="IPR022357">
    <property type="entry name" value="MIP_CS"/>
</dbReference>
<evidence type="ECO:0000256" key="7">
    <source>
        <dbReference type="RuleBase" id="RU000477"/>
    </source>
</evidence>
<evidence type="ECO:0000256" key="1">
    <source>
        <dbReference type="ARBA" id="ARBA00004127"/>
    </source>
</evidence>
<dbReference type="PROSITE" id="PS00221">
    <property type="entry name" value="MIP"/>
    <property type="match status" value="1"/>
</dbReference>
<organism evidence="9 10">
    <name type="scientific">Thalictrum thalictroides</name>
    <name type="common">Rue-anemone</name>
    <name type="synonym">Anemone thalictroides</name>
    <dbReference type="NCBI Taxonomy" id="46969"/>
    <lineage>
        <taxon>Eukaryota</taxon>
        <taxon>Viridiplantae</taxon>
        <taxon>Streptophyta</taxon>
        <taxon>Embryophyta</taxon>
        <taxon>Tracheophyta</taxon>
        <taxon>Spermatophyta</taxon>
        <taxon>Magnoliopsida</taxon>
        <taxon>Ranunculales</taxon>
        <taxon>Ranunculaceae</taxon>
        <taxon>Thalictroideae</taxon>
        <taxon>Thalictrum</taxon>
    </lineage>
</organism>
<proteinExistence type="inferred from homology"/>
<dbReference type="GO" id="GO:0015250">
    <property type="term" value="F:water channel activity"/>
    <property type="evidence" value="ECO:0007669"/>
    <property type="project" value="UniProtKB-ARBA"/>
</dbReference>
<keyword evidence="10" id="KW-1185">Reference proteome</keyword>
<dbReference type="OrthoDB" id="3222at2759"/>
<dbReference type="Gene3D" id="1.20.1080.10">
    <property type="entry name" value="Glycerol uptake facilitator protein"/>
    <property type="match status" value="1"/>
</dbReference>
<evidence type="ECO:0000256" key="4">
    <source>
        <dbReference type="ARBA" id="ARBA00022737"/>
    </source>
</evidence>
<dbReference type="GO" id="GO:0019755">
    <property type="term" value="P:one-carbon compound transport"/>
    <property type="evidence" value="ECO:0007669"/>
    <property type="project" value="UniProtKB-ARBA"/>
</dbReference>
<dbReference type="InterPro" id="IPR023271">
    <property type="entry name" value="Aquaporin-like"/>
</dbReference>
<evidence type="ECO:0000313" key="9">
    <source>
        <dbReference type="EMBL" id="KAF5184690.1"/>
    </source>
</evidence>
<comment type="subcellular location">
    <subcellularLocation>
        <location evidence="1">Endomembrane system</location>
        <topology evidence="1">Multi-pass membrane protein</topology>
    </subcellularLocation>
</comment>
<feature type="transmembrane region" description="Helical" evidence="8">
    <location>
        <begin position="100"/>
        <end position="122"/>
    </location>
</feature>
<keyword evidence="5 8" id="KW-1133">Transmembrane helix</keyword>
<evidence type="ECO:0000256" key="2">
    <source>
        <dbReference type="ARBA" id="ARBA00022448"/>
    </source>
</evidence>
<evidence type="ECO:0000256" key="8">
    <source>
        <dbReference type="SAM" id="Phobius"/>
    </source>
</evidence>
<accession>A0A7J6VKP2</accession>
<dbReference type="GO" id="GO:0012505">
    <property type="term" value="C:endomembrane system"/>
    <property type="evidence" value="ECO:0007669"/>
    <property type="project" value="UniProtKB-SubCell"/>
</dbReference>
<dbReference type="GO" id="GO:0005737">
    <property type="term" value="C:cytoplasm"/>
    <property type="evidence" value="ECO:0007669"/>
    <property type="project" value="UniProtKB-ARBA"/>
</dbReference>
<dbReference type="InterPro" id="IPR034294">
    <property type="entry name" value="Aquaporin_transptr"/>
</dbReference>
<comment type="similarity">
    <text evidence="7">Belongs to the MIP/aquaporin (TC 1.A.8) family.</text>
</comment>
<evidence type="ECO:0000256" key="6">
    <source>
        <dbReference type="ARBA" id="ARBA00023136"/>
    </source>
</evidence>
<dbReference type="SUPFAM" id="SSF81338">
    <property type="entry name" value="Aquaporin-like"/>
    <property type="match status" value="1"/>
</dbReference>
<dbReference type="PRINTS" id="PR00783">
    <property type="entry name" value="MINTRINSICP"/>
</dbReference>
<gene>
    <name evidence="9" type="ORF">FRX31_025722</name>
</gene>
<comment type="caution">
    <text evidence="9">The sequence shown here is derived from an EMBL/GenBank/DDBJ whole genome shotgun (WGS) entry which is preliminary data.</text>
</comment>
<evidence type="ECO:0000256" key="5">
    <source>
        <dbReference type="ARBA" id="ARBA00022989"/>
    </source>
</evidence>
<feature type="transmembrane region" description="Helical" evidence="8">
    <location>
        <begin position="57"/>
        <end position="80"/>
    </location>
</feature>
<dbReference type="GO" id="GO:0016020">
    <property type="term" value="C:membrane"/>
    <property type="evidence" value="ECO:0007669"/>
    <property type="project" value="InterPro"/>
</dbReference>